<gene>
    <name evidence="6" type="ORF">SAMN05444354_101110</name>
</gene>
<dbReference type="Gene3D" id="3.40.50.20">
    <property type="match status" value="1"/>
</dbReference>
<dbReference type="Gene3D" id="3.30.470.20">
    <property type="entry name" value="ATP-grasp fold, B domain"/>
    <property type="match status" value="1"/>
</dbReference>
<dbReference type="PANTHER" id="PTHR43585:SF2">
    <property type="entry name" value="ATP-GRASP ENZYME FSQD"/>
    <property type="match status" value="1"/>
</dbReference>
<evidence type="ECO:0000256" key="1">
    <source>
        <dbReference type="ARBA" id="ARBA00022598"/>
    </source>
</evidence>
<keyword evidence="1" id="KW-0436">Ligase</keyword>
<dbReference type="GO" id="GO:0046872">
    <property type="term" value="F:metal ion binding"/>
    <property type="evidence" value="ECO:0007669"/>
    <property type="project" value="InterPro"/>
</dbReference>
<keyword evidence="2 4" id="KW-0547">Nucleotide-binding</keyword>
<dbReference type="InterPro" id="IPR003806">
    <property type="entry name" value="ATP-grasp_PylC-type"/>
</dbReference>
<dbReference type="SUPFAM" id="SSF56059">
    <property type="entry name" value="Glutathione synthetase ATP-binding domain-like"/>
    <property type="match status" value="1"/>
</dbReference>
<dbReference type="Gene3D" id="3.30.1490.20">
    <property type="entry name" value="ATP-grasp fold, A domain"/>
    <property type="match status" value="1"/>
</dbReference>
<protein>
    <submittedName>
        <fullName evidence="6">ATP-grasp domain-containing protein</fullName>
    </submittedName>
</protein>
<evidence type="ECO:0000313" key="6">
    <source>
        <dbReference type="EMBL" id="SEK25491.1"/>
    </source>
</evidence>
<feature type="domain" description="ATP-grasp" evidence="5">
    <location>
        <begin position="117"/>
        <end position="305"/>
    </location>
</feature>
<dbReference type="PANTHER" id="PTHR43585">
    <property type="entry name" value="FUMIPYRROLE BIOSYNTHESIS PROTEIN C"/>
    <property type="match status" value="1"/>
</dbReference>
<dbReference type="EMBL" id="FOAP01000001">
    <property type="protein sequence ID" value="SEK25491.1"/>
    <property type="molecule type" value="Genomic_DNA"/>
</dbReference>
<keyword evidence="3 4" id="KW-0067">ATP-binding</keyword>
<dbReference type="GO" id="GO:0016874">
    <property type="term" value="F:ligase activity"/>
    <property type="evidence" value="ECO:0007669"/>
    <property type="project" value="UniProtKB-KW"/>
</dbReference>
<dbReference type="Pfam" id="PF02655">
    <property type="entry name" value="ATP-grasp_3"/>
    <property type="match status" value="1"/>
</dbReference>
<organism evidence="6 7">
    <name type="scientific">Stigmatella aurantiaca</name>
    <dbReference type="NCBI Taxonomy" id="41"/>
    <lineage>
        <taxon>Bacteria</taxon>
        <taxon>Pseudomonadati</taxon>
        <taxon>Myxococcota</taxon>
        <taxon>Myxococcia</taxon>
        <taxon>Myxococcales</taxon>
        <taxon>Cystobacterineae</taxon>
        <taxon>Archangiaceae</taxon>
        <taxon>Stigmatella</taxon>
    </lineage>
</organism>
<keyword evidence="7" id="KW-1185">Reference proteome</keyword>
<dbReference type="GO" id="GO:0005524">
    <property type="term" value="F:ATP binding"/>
    <property type="evidence" value="ECO:0007669"/>
    <property type="project" value="UniProtKB-UniRule"/>
</dbReference>
<evidence type="ECO:0000256" key="3">
    <source>
        <dbReference type="ARBA" id="ARBA00022840"/>
    </source>
</evidence>
<dbReference type="InterPro" id="IPR013815">
    <property type="entry name" value="ATP_grasp_subdomain_1"/>
</dbReference>
<proteinExistence type="predicted"/>
<dbReference type="InterPro" id="IPR011761">
    <property type="entry name" value="ATP-grasp"/>
</dbReference>
<dbReference type="RefSeq" id="WP_075004423.1">
    <property type="nucleotide sequence ID" value="NZ_FOAP01000001.1"/>
</dbReference>
<sequence length="388" mass="44435">MNFVFVSPQFPPHFYLFVQALREQGFKVLGIGDAPYDSLRPELRDALQEYFYTPNLTDTDAMLRAVGYFTWKHGLVHRIESLNESWLAVEATLREHFNVPGLRPPDIARLRTKFGMAQVFRSANIPHPLCERAVDGPQVKAFAQRAGYPVVIKPDVGVGAVRTFKLSSDAEVDATIIQPLADAVVQNFVRGQIFTYDGFVDPQGRVVFAISHQYLDGIMEVVNEVRDSAFWTLREMPQELEAIGRKTLAALGLRERWFHLEFFRGEDGRFLVLEANLRPPGATMTDTMNYACDVDVYRLWARMLTGETMDGVRIEAHYHAGHITRRHANRHYRLSREEFISRLGENLILFGETPPAYRVNLGDEMYLVRYKSLDQLREAISWAHAQVD</sequence>
<dbReference type="Proteomes" id="UP000182719">
    <property type="component" value="Unassembled WGS sequence"/>
</dbReference>
<evidence type="ECO:0000256" key="4">
    <source>
        <dbReference type="PROSITE-ProRule" id="PRU00409"/>
    </source>
</evidence>
<evidence type="ECO:0000256" key="2">
    <source>
        <dbReference type="ARBA" id="ARBA00022741"/>
    </source>
</evidence>
<evidence type="ECO:0000259" key="5">
    <source>
        <dbReference type="PROSITE" id="PS50975"/>
    </source>
</evidence>
<dbReference type="InterPro" id="IPR052032">
    <property type="entry name" value="ATP-dep_AA_Ligase"/>
</dbReference>
<dbReference type="OrthoDB" id="24041at2"/>
<dbReference type="AlphaFoldDB" id="A0A1H7FHJ6"/>
<dbReference type="PROSITE" id="PS50975">
    <property type="entry name" value="ATP_GRASP"/>
    <property type="match status" value="1"/>
</dbReference>
<accession>A0A1H7FHJ6</accession>
<evidence type="ECO:0000313" key="7">
    <source>
        <dbReference type="Proteomes" id="UP000182719"/>
    </source>
</evidence>
<name>A0A1H7FHJ6_STIAU</name>
<reference evidence="7" key="1">
    <citation type="submission" date="2016-10" db="EMBL/GenBank/DDBJ databases">
        <authorList>
            <person name="Varghese N."/>
            <person name="Submissions S."/>
        </authorList>
    </citation>
    <scope>NUCLEOTIDE SEQUENCE [LARGE SCALE GENOMIC DNA]</scope>
    <source>
        <strain evidence="7">DSM 17044</strain>
    </source>
</reference>